<dbReference type="AlphaFoldDB" id="A0A5C7GJX1"/>
<feature type="transmembrane region" description="Helical" evidence="1">
    <location>
        <begin position="76"/>
        <end position="95"/>
    </location>
</feature>
<protein>
    <submittedName>
        <fullName evidence="2">Uncharacterized protein</fullName>
    </submittedName>
</protein>
<dbReference type="RefSeq" id="WP_147765856.1">
    <property type="nucleotide sequence ID" value="NZ_VRKQ01000008.1"/>
</dbReference>
<keyword evidence="1" id="KW-0812">Transmembrane</keyword>
<evidence type="ECO:0000313" key="3">
    <source>
        <dbReference type="Proteomes" id="UP000321080"/>
    </source>
</evidence>
<organism evidence="2 3">
    <name type="scientific">Seonamhaeicola maritimus</name>
    <dbReference type="NCBI Taxonomy" id="2591822"/>
    <lineage>
        <taxon>Bacteria</taxon>
        <taxon>Pseudomonadati</taxon>
        <taxon>Bacteroidota</taxon>
        <taxon>Flavobacteriia</taxon>
        <taxon>Flavobacteriales</taxon>
        <taxon>Flavobacteriaceae</taxon>
    </lineage>
</organism>
<evidence type="ECO:0000256" key="1">
    <source>
        <dbReference type="SAM" id="Phobius"/>
    </source>
</evidence>
<feature type="transmembrane region" description="Helical" evidence="1">
    <location>
        <begin position="12"/>
        <end position="31"/>
    </location>
</feature>
<keyword evidence="1" id="KW-0472">Membrane</keyword>
<dbReference type="EMBL" id="VRKQ01000008">
    <property type="protein sequence ID" value="TXG38574.1"/>
    <property type="molecule type" value="Genomic_DNA"/>
</dbReference>
<keyword evidence="3" id="KW-1185">Reference proteome</keyword>
<gene>
    <name evidence="2" type="ORF">FUA22_01415</name>
</gene>
<comment type="caution">
    <text evidence="2">The sequence shown here is derived from an EMBL/GenBank/DDBJ whole genome shotgun (WGS) entry which is preliminary data.</text>
</comment>
<evidence type="ECO:0000313" key="2">
    <source>
        <dbReference type="EMBL" id="TXG38574.1"/>
    </source>
</evidence>
<dbReference type="Proteomes" id="UP000321080">
    <property type="component" value="Unassembled WGS sequence"/>
</dbReference>
<proteinExistence type="predicted"/>
<name>A0A5C7GJX1_9FLAO</name>
<keyword evidence="1" id="KW-1133">Transmembrane helix</keyword>
<reference evidence="2 3" key="1">
    <citation type="submission" date="2019-08" db="EMBL/GenBank/DDBJ databases">
        <title>Seonamhaeicola sediminis sp. nov., isolated from marine sediment.</title>
        <authorList>
            <person name="Cao W.R."/>
        </authorList>
    </citation>
    <scope>NUCLEOTIDE SEQUENCE [LARGE SCALE GENOMIC DNA]</scope>
    <source>
        <strain evidence="2 3">1505</strain>
    </source>
</reference>
<sequence length="114" mass="13517">MRTFFLSYTDDLITYWFTGIVFGLILLNYLFKWVKSLKRDRIIFNEDSICKDIDVGNYTFNFENVGNEVETIKATLFTKMILFSMALLLVLVPFYEFVETLKPTIAYPFWSCFP</sequence>
<accession>A0A5C7GJX1</accession>